<sequence>MKFVLWAGAGNLGRSDACKASSFAGLTSAPVRPLGHERQSARRRINSRSLPSHRAAATARDLEVARLAGTGPWCTTLLTATSFTALQQHQEVCKMSSKVGILTASELGEKRQQAGSDVSTISPYSSAYSSDTEDMPIRGLLSSRSMPIKSVEELSIKEEEEASSFDGTSMDDLCTRETSRNTSFDGCQAFGSPDNSLSPSTSIFTFNAPGKSWQHVEQVDQKLKLARLLLTRSKARDALAIIDQLSSNAQPTADMLCTRGQCCSALGNNALAFACFSNALALEPRHADTLMAAGALYKSCGLLPEALQSLEAALEAKPKDPAVKQALAVVLTDLGTKLKLNGRLEEGFEHYRRAVAACPAYAPAFYNIGVIYSERRDFSAAKQYYGRALEAHPGYAEAHCNLGVIHKEEGRLEEAIASYEYALAAAPEFSIVRNNLAVALTELGTRVKLSGDMAGGVALYERALTYNAKHAKALYNLGVACGEMGHVSRAIFLYELAIHFDPSCAEAWNNLGVLQRDLGNFEAAFTCYQTALQLRPNFPQGLNNLAVIFTAQGRAQDALQMLQAAIAAAPDYAEAYNNLGVLQREVGAIKEAVASYEKCLELAPRSRNAGQNRLLALNYSYPGEHPFVCKAHSDWGDEVQSMVQQLPDLDHEAIDWDPERCLTVGYISPDLFTHSVSYFAEAPLTHHNTERVRHIVYSCVPRPDAKTARLRAAVEAAGGLWREVLALNESDLAQLVRADKVDILVDLTGHTANNRLGTFAMRSAPIQATWIGYPNSTGLSTVDYRITDGVADPEGTQQTFTEQLLRLPGCFLCYTPAQDAPPVSLLPALANGFVTFGSFNNLAKITPAVMAVWARILHAVPTSRLLLKNKPFACASARAHVLSQFAAAGVDTSRVDLLALAAANSDHLGTYSQMDISLDPFPYAGTTTTCESLYMGVPVVTLQGGCHAHNVGVSLLAALNMREGWVADSEDQYVQLAVEAAADVGSLAALRADLRPHILTSPLCDAPSFTVELEEVYRRLWRETPLRAKDSDGAKISADAASTAAATAPAAEATS</sequence>
<keyword evidence="5" id="KW-0808">Transferase</keyword>
<dbReference type="EMBL" id="CAXHTA020000012">
    <property type="protein sequence ID" value="CAL5225575.1"/>
    <property type="molecule type" value="Genomic_DNA"/>
</dbReference>
<feature type="region of interest" description="Disordered" evidence="9">
    <location>
        <begin position="1030"/>
        <end position="1055"/>
    </location>
</feature>
<feature type="domain" description="O-GlcNAc transferase C-terminal" evidence="10">
    <location>
        <begin position="658"/>
        <end position="812"/>
    </location>
</feature>
<dbReference type="EC" id="2.4.1.255" evidence="3"/>
<feature type="repeat" description="TPR" evidence="8">
    <location>
        <begin position="573"/>
        <end position="606"/>
    </location>
</feature>
<dbReference type="SUPFAM" id="SSF48452">
    <property type="entry name" value="TPR-like"/>
    <property type="match status" value="2"/>
</dbReference>
<feature type="region of interest" description="Disordered" evidence="9">
    <location>
        <begin position="108"/>
        <end position="130"/>
    </location>
</feature>
<dbReference type="Pfam" id="PF00515">
    <property type="entry name" value="TPR_1"/>
    <property type="match status" value="1"/>
</dbReference>
<dbReference type="Gene3D" id="1.25.40.10">
    <property type="entry name" value="Tetratricopeptide repeat domain"/>
    <property type="match status" value="4"/>
</dbReference>
<evidence type="ECO:0000313" key="11">
    <source>
        <dbReference type="EMBL" id="CAL5225575.1"/>
    </source>
</evidence>
<gene>
    <name evidence="11" type="primary">g8419</name>
    <name evidence="11" type="ORF">VP750_LOCUS7234</name>
</gene>
<feature type="repeat" description="TPR" evidence="8">
    <location>
        <begin position="471"/>
        <end position="504"/>
    </location>
</feature>
<evidence type="ECO:0000256" key="4">
    <source>
        <dbReference type="ARBA" id="ARBA00022676"/>
    </source>
</evidence>
<dbReference type="InterPro" id="IPR019734">
    <property type="entry name" value="TPR_rpt"/>
</dbReference>
<dbReference type="PANTHER" id="PTHR44835">
    <property type="entry name" value="UDP-N-ACETYLGLUCOSAMINE--PEPTIDE N-ACETYLGLUCOSAMINYLTRANSFERASE SPINDLY-RELATED"/>
    <property type="match status" value="1"/>
</dbReference>
<dbReference type="Pfam" id="PF13844">
    <property type="entry name" value="Glyco_transf_41"/>
    <property type="match status" value="2"/>
</dbReference>
<feature type="compositionally biased region" description="Low complexity" evidence="9">
    <location>
        <begin position="119"/>
        <end position="130"/>
    </location>
</feature>
<evidence type="ECO:0000256" key="8">
    <source>
        <dbReference type="PROSITE-ProRule" id="PRU00339"/>
    </source>
</evidence>
<feature type="repeat" description="TPR" evidence="8">
    <location>
        <begin position="396"/>
        <end position="429"/>
    </location>
</feature>
<evidence type="ECO:0000256" key="3">
    <source>
        <dbReference type="ARBA" id="ARBA00011970"/>
    </source>
</evidence>
<protein>
    <recommendedName>
        <fullName evidence="3">protein O-GlcNAc transferase</fullName>
        <ecNumber evidence="3">2.4.1.255</ecNumber>
    </recommendedName>
</protein>
<evidence type="ECO:0000256" key="1">
    <source>
        <dbReference type="ARBA" id="ARBA00004922"/>
    </source>
</evidence>
<evidence type="ECO:0000313" key="12">
    <source>
        <dbReference type="Proteomes" id="UP001497392"/>
    </source>
</evidence>
<dbReference type="InterPro" id="IPR051939">
    <property type="entry name" value="Glycosyltr_41/O-GlcNAc_trsf"/>
</dbReference>
<name>A0ABP1G0B2_9CHLO</name>
<dbReference type="PROSITE" id="PS50005">
    <property type="entry name" value="TPR"/>
    <property type="match status" value="6"/>
</dbReference>
<comment type="caution">
    <text evidence="11">The sequence shown here is derived from an EMBL/GenBank/DDBJ whole genome shotgun (WGS) entry which is preliminary data.</text>
</comment>
<evidence type="ECO:0000256" key="2">
    <source>
        <dbReference type="ARBA" id="ARBA00005386"/>
    </source>
</evidence>
<keyword evidence="6" id="KW-0677">Repeat</keyword>
<organism evidence="11 12">
    <name type="scientific">Coccomyxa viridis</name>
    <dbReference type="NCBI Taxonomy" id="1274662"/>
    <lineage>
        <taxon>Eukaryota</taxon>
        <taxon>Viridiplantae</taxon>
        <taxon>Chlorophyta</taxon>
        <taxon>core chlorophytes</taxon>
        <taxon>Trebouxiophyceae</taxon>
        <taxon>Trebouxiophyceae incertae sedis</taxon>
        <taxon>Coccomyxaceae</taxon>
        <taxon>Coccomyxa</taxon>
    </lineage>
</organism>
<proteinExistence type="inferred from homology"/>
<dbReference type="SMART" id="SM00028">
    <property type="entry name" value="TPR"/>
    <property type="match status" value="10"/>
</dbReference>
<evidence type="ECO:0000259" key="10">
    <source>
        <dbReference type="Pfam" id="PF13844"/>
    </source>
</evidence>
<evidence type="ECO:0000256" key="9">
    <source>
        <dbReference type="SAM" id="MobiDB-lite"/>
    </source>
</evidence>
<comment type="pathway">
    <text evidence="1">Protein modification; protein glycosylation.</text>
</comment>
<evidence type="ECO:0000256" key="6">
    <source>
        <dbReference type="ARBA" id="ARBA00022737"/>
    </source>
</evidence>
<feature type="domain" description="O-GlcNAc transferase C-terminal" evidence="10">
    <location>
        <begin position="829"/>
        <end position="1012"/>
    </location>
</feature>
<dbReference type="Gene3D" id="3.40.50.2000">
    <property type="entry name" value="Glycogen Phosphorylase B"/>
    <property type="match status" value="1"/>
</dbReference>
<keyword evidence="4" id="KW-0328">Glycosyltransferase</keyword>
<dbReference type="Proteomes" id="UP001497392">
    <property type="component" value="Unassembled WGS sequence"/>
</dbReference>
<dbReference type="Pfam" id="PF13424">
    <property type="entry name" value="TPR_12"/>
    <property type="match status" value="1"/>
</dbReference>
<dbReference type="PANTHER" id="PTHR44835:SF1">
    <property type="entry name" value="PROTEIN O-GLCNAC TRANSFERASE"/>
    <property type="match status" value="1"/>
</dbReference>
<dbReference type="InterPro" id="IPR029489">
    <property type="entry name" value="OGT/SEC/SPY_C"/>
</dbReference>
<dbReference type="Pfam" id="PF13181">
    <property type="entry name" value="TPR_8"/>
    <property type="match status" value="1"/>
</dbReference>
<keyword evidence="12" id="KW-1185">Reference proteome</keyword>
<dbReference type="PROSITE" id="PS50293">
    <property type="entry name" value="TPR_REGION"/>
    <property type="match status" value="4"/>
</dbReference>
<dbReference type="Pfam" id="PF13432">
    <property type="entry name" value="TPR_16"/>
    <property type="match status" value="2"/>
</dbReference>
<evidence type="ECO:0000256" key="5">
    <source>
        <dbReference type="ARBA" id="ARBA00022679"/>
    </source>
</evidence>
<feature type="region of interest" description="Disordered" evidence="9">
    <location>
        <begin position="33"/>
        <end position="53"/>
    </location>
</feature>
<feature type="repeat" description="TPR" evidence="8">
    <location>
        <begin position="362"/>
        <end position="395"/>
    </location>
</feature>
<reference evidence="11 12" key="1">
    <citation type="submission" date="2024-06" db="EMBL/GenBank/DDBJ databases">
        <authorList>
            <person name="Kraege A."/>
            <person name="Thomma B."/>
        </authorList>
    </citation>
    <scope>NUCLEOTIDE SEQUENCE [LARGE SCALE GENOMIC DNA]</scope>
</reference>
<feature type="repeat" description="TPR" evidence="8">
    <location>
        <begin position="287"/>
        <end position="320"/>
    </location>
</feature>
<comment type="similarity">
    <text evidence="2">Belongs to the glycosyltransferase 41 family. O-GlcNAc transferase subfamily.</text>
</comment>
<feature type="compositionally biased region" description="Low complexity" evidence="9">
    <location>
        <begin position="1034"/>
        <end position="1055"/>
    </location>
</feature>
<dbReference type="InterPro" id="IPR011990">
    <property type="entry name" value="TPR-like_helical_dom_sf"/>
</dbReference>
<dbReference type="Gene3D" id="3.40.50.11380">
    <property type="match status" value="1"/>
</dbReference>
<feature type="repeat" description="TPR" evidence="8">
    <location>
        <begin position="505"/>
        <end position="538"/>
    </location>
</feature>
<evidence type="ECO:0000256" key="7">
    <source>
        <dbReference type="ARBA" id="ARBA00022803"/>
    </source>
</evidence>
<accession>A0ABP1G0B2</accession>
<keyword evidence="7 8" id="KW-0802">TPR repeat</keyword>